<name>A0A150GDN8_GONPE</name>
<dbReference type="AlphaFoldDB" id="A0A150GDN8"/>
<feature type="compositionally biased region" description="Gly residues" evidence="1">
    <location>
        <begin position="174"/>
        <end position="194"/>
    </location>
</feature>
<reference evidence="3" key="1">
    <citation type="journal article" date="2016" name="Nat. Commun.">
        <title>The Gonium pectorale genome demonstrates co-option of cell cycle regulation during the evolution of multicellularity.</title>
        <authorList>
            <person name="Hanschen E.R."/>
            <person name="Marriage T.N."/>
            <person name="Ferris P.J."/>
            <person name="Hamaji T."/>
            <person name="Toyoda A."/>
            <person name="Fujiyama A."/>
            <person name="Neme R."/>
            <person name="Noguchi H."/>
            <person name="Minakuchi Y."/>
            <person name="Suzuki M."/>
            <person name="Kawai-Toyooka H."/>
            <person name="Smith D.R."/>
            <person name="Sparks H."/>
            <person name="Anderson J."/>
            <person name="Bakaric R."/>
            <person name="Luria V."/>
            <person name="Karger A."/>
            <person name="Kirschner M.W."/>
            <person name="Durand P.M."/>
            <person name="Michod R.E."/>
            <person name="Nozaki H."/>
            <person name="Olson B.J."/>
        </authorList>
    </citation>
    <scope>NUCLEOTIDE SEQUENCE [LARGE SCALE GENOMIC DNA]</scope>
    <source>
        <strain evidence="3">NIES-2863</strain>
    </source>
</reference>
<evidence type="ECO:0000313" key="3">
    <source>
        <dbReference type="Proteomes" id="UP000075714"/>
    </source>
</evidence>
<gene>
    <name evidence="2" type="ORF">GPECTOR_31g311</name>
</gene>
<proteinExistence type="predicted"/>
<dbReference type="PANTHER" id="PTHR34801:SF2">
    <property type="entry name" value="EXPRESSED PROTEIN"/>
    <property type="match status" value="1"/>
</dbReference>
<organism evidence="2 3">
    <name type="scientific">Gonium pectorale</name>
    <name type="common">Green alga</name>
    <dbReference type="NCBI Taxonomy" id="33097"/>
    <lineage>
        <taxon>Eukaryota</taxon>
        <taxon>Viridiplantae</taxon>
        <taxon>Chlorophyta</taxon>
        <taxon>core chlorophytes</taxon>
        <taxon>Chlorophyceae</taxon>
        <taxon>CS clade</taxon>
        <taxon>Chlamydomonadales</taxon>
        <taxon>Volvocaceae</taxon>
        <taxon>Gonium</taxon>
    </lineage>
</organism>
<sequence>MQAAEDCPDGLCPGEVNGTLNTCSLTAPSCVSVMSDDEAHFVPPWTYDVSDTYSRTASSASAAGEAARARAADPREAAVERLLDVATGGYYEPGLSTDPYVTNGYSRFDAAAYLLQRALNSATGAPPPARPQPQLDSRGFRAFDGQVVDRHTTADGSIYLRIRFGGGGGGVVGAAGPGSPEGGGGGSGGGGGGLTEQPRLVGAGSAPLDAEFLFPAGDSIVTLRCAEAPSASGGSPSEAAASGRLALSFERGLEWETNDARRRMELLRKALRWDVVPVISEFDPKFNNDKPLWFERLYEPFRTTNTGSSSNSALDDLP</sequence>
<evidence type="ECO:0000256" key="1">
    <source>
        <dbReference type="SAM" id="MobiDB-lite"/>
    </source>
</evidence>
<dbReference type="PANTHER" id="PTHR34801">
    <property type="entry name" value="EXPRESSED PROTEIN"/>
    <property type="match status" value="1"/>
</dbReference>
<dbReference type="OrthoDB" id="513676at2759"/>
<dbReference type="EMBL" id="LSYV01000032">
    <property type="protein sequence ID" value="KXZ47949.1"/>
    <property type="molecule type" value="Genomic_DNA"/>
</dbReference>
<accession>A0A150GDN8</accession>
<comment type="caution">
    <text evidence="2">The sequence shown here is derived from an EMBL/GenBank/DDBJ whole genome shotgun (WGS) entry which is preliminary data.</text>
</comment>
<evidence type="ECO:0000313" key="2">
    <source>
        <dbReference type="EMBL" id="KXZ47949.1"/>
    </source>
</evidence>
<feature type="region of interest" description="Disordered" evidence="1">
    <location>
        <begin position="174"/>
        <end position="201"/>
    </location>
</feature>
<keyword evidence="3" id="KW-1185">Reference proteome</keyword>
<dbReference type="Proteomes" id="UP000075714">
    <property type="component" value="Unassembled WGS sequence"/>
</dbReference>
<protein>
    <submittedName>
        <fullName evidence="2">Uncharacterized protein</fullName>
    </submittedName>
</protein>